<dbReference type="SMR" id="A0A8I6WFQ3"/>
<dbReference type="PANTHER" id="PTHR33124:SF79">
    <property type="entry name" value="OS05G0157400 PROTEIN"/>
    <property type="match status" value="1"/>
</dbReference>
<name>A0A8I6WFQ3_HORVV</name>
<dbReference type="InterPro" id="IPR044660">
    <property type="entry name" value="IBH1-like"/>
</dbReference>
<organism evidence="7 8">
    <name type="scientific">Hordeum vulgare subsp. vulgare</name>
    <name type="common">Domesticated barley</name>
    <dbReference type="NCBI Taxonomy" id="112509"/>
    <lineage>
        <taxon>Eukaryota</taxon>
        <taxon>Viridiplantae</taxon>
        <taxon>Streptophyta</taxon>
        <taxon>Embryophyta</taxon>
        <taxon>Tracheophyta</taxon>
        <taxon>Spermatophyta</taxon>
        <taxon>Magnoliopsida</taxon>
        <taxon>Liliopsida</taxon>
        <taxon>Poales</taxon>
        <taxon>Poaceae</taxon>
        <taxon>BOP clade</taxon>
        <taxon>Pooideae</taxon>
        <taxon>Triticodae</taxon>
        <taxon>Triticeae</taxon>
        <taxon>Hordeinae</taxon>
        <taxon>Hordeum</taxon>
    </lineage>
</organism>
<dbReference type="GO" id="GO:0006355">
    <property type="term" value="P:regulation of DNA-templated transcription"/>
    <property type="evidence" value="ECO:0007669"/>
    <property type="project" value="InterPro"/>
</dbReference>
<gene>
    <name evidence="7" type="primary">LOC123407708</name>
</gene>
<evidence type="ECO:0000256" key="1">
    <source>
        <dbReference type="ARBA" id="ARBA00004123"/>
    </source>
</evidence>
<reference evidence="8" key="1">
    <citation type="journal article" date="2012" name="Nature">
        <title>A physical, genetic and functional sequence assembly of the barley genome.</title>
        <authorList>
            <consortium name="The International Barley Genome Sequencing Consortium"/>
            <person name="Mayer K.F."/>
            <person name="Waugh R."/>
            <person name="Brown J.W."/>
            <person name="Schulman A."/>
            <person name="Langridge P."/>
            <person name="Platzer M."/>
            <person name="Fincher G.B."/>
            <person name="Muehlbauer G.J."/>
            <person name="Sato K."/>
            <person name="Close T.J."/>
            <person name="Wise R.P."/>
            <person name="Stein N."/>
        </authorList>
    </citation>
    <scope>NUCLEOTIDE SEQUENCE [LARGE SCALE GENOMIC DNA]</scope>
    <source>
        <strain evidence="8">cv. Morex</strain>
    </source>
</reference>
<dbReference type="GO" id="GO:0005634">
    <property type="term" value="C:nucleus"/>
    <property type="evidence" value="ECO:0007669"/>
    <property type="project" value="UniProtKB-SubCell"/>
</dbReference>
<keyword evidence="4" id="KW-0804">Transcription</keyword>
<reference evidence="7" key="3">
    <citation type="submission" date="2022-01" db="UniProtKB">
        <authorList>
            <consortium name="EnsemblPlants"/>
        </authorList>
    </citation>
    <scope>IDENTIFICATION</scope>
    <source>
        <strain evidence="7">subsp. vulgare</strain>
    </source>
</reference>
<dbReference type="OMA" id="DHRSNDE"/>
<dbReference type="SUPFAM" id="SSF47459">
    <property type="entry name" value="HLH, helix-loop-helix DNA-binding domain"/>
    <property type="match status" value="1"/>
</dbReference>
<evidence type="ECO:0000256" key="6">
    <source>
        <dbReference type="SAM" id="MobiDB-lite"/>
    </source>
</evidence>
<dbReference type="Gramene" id="HORVU.MOREX.r2.1HG0019560.1">
    <property type="protein sequence ID" value="HORVU.MOREX.r2.1HG0019560.1.CDS.1"/>
    <property type="gene ID" value="HORVU.MOREX.r2.1HG0019560"/>
</dbReference>
<dbReference type="GO" id="GO:0046983">
    <property type="term" value="F:protein dimerization activity"/>
    <property type="evidence" value="ECO:0007669"/>
    <property type="project" value="InterPro"/>
</dbReference>
<keyword evidence="8" id="KW-1185">Reference proteome</keyword>
<feature type="region of interest" description="Disordered" evidence="6">
    <location>
        <begin position="1"/>
        <end position="53"/>
    </location>
</feature>
<dbReference type="InterPro" id="IPR036638">
    <property type="entry name" value="HLH_DNA-bd_sf"/>
</dbReference>
<dbReference type="EnsemblPlants" id="HORVU.MOREX.r3.1HG0024570.1">
    <property type="protein sequence ID" value="HORVU.MOREX.r3.1HG0024570.1.CDS1"/>
    <property type="gene ID" value="HORVU.MOREX.r3.1HG0024570"/>
</dbReference>
<protein>
    <recommendedName>
        <fullName evidence="9">BHLH domain-containing protein</fullName>
    </recommendedName>
</protein>
<dbReference type="KEGG" id="hvg:123407708"/>
<feature type="compositionally biased region" description="Polar residues" evidence="6">
    <location>
        <begin position="9"/>
        <end position="19"/>
    </location>
</feature>
<keyword evidence="3" id="KW-0805">Transcription regulation</keyword>
<accession>A0A8I6WFQ3</accession>
<dbReference type="OrthoDB" id="1935502at2759"/>
<dbReference type="InterPro" id="IPR044549">
    <property type="entry name" value="bHLH_AtIBH1-like"/>
</dbReference>
<comment type="similarity">
    <text evidence="2">Belongs to the bHLH protein family.</text>
</comment>
<dbReference type="AlphaFoldDB" id="A0A8I6WFQ3"/>
<sequence>MVAHASIYCNDTTNTTTAKSGPAYSAVAPKSSPRNIKKRSGKKATRRTAGRRRSVEVIRRKMEALRRLVPSGGDHRSSDEMAEENGVDELLFRAADYIMRLQVQVKAMQLMVDVLEHTKDS</sequence>
<dbReference type="CDD" id="cd11444">
    <property type="entry name" value="bHLH_AtIBH1_like"/>
    <property type="match status" value="1"/>
</dbReference>
<evidence type="ECO:0000313" key="7">
    <source>
        <dbReference type="EnsemblPlants" id="HORVU.MOREX.r3.1HG0024570.1.CDS1"/>
    </source>
</evidence>
<reference evidence="7" key="2">
    <citation type="submission" date="2020-10" db="EMBL/GenBank/DDBJ databases">
        <authorList>
            <person name="Scholz U."/>
            <person name="Mascher M."/>
            <person name="Fiebig A."/>
        </authorList>
    </citation>
    <scope>NUCLEOTIDE SEQUENCE [LARGE SCALE GENOMIC DNA]</scope>
    <source>
        <strain evidence="7">cv. Morex</strain>
    </source>
</reference>
<keyword evidence="5" id="KW-0539">Nucleus</keyword>
<dbReference type="RefSeq" id="XP_044956836.1">
    <property type="nucleotide sequence ID" value="XM_045100901.1"/>
</dbReference>
<dbReference type="Proteomes" id="UP000011116">
    <property type="component" value="Chromosome 1H"/>
</dbReference>
<feature type="compositionally biased region" description="Basic residues" evidence="6">
    <location>
        <begin position="35"/>
        <end position="52"/>
    </location>
</feature>
<evidence type="ECO:0008006" key="9">
    <source>
        <dbReference type="Google" id="ProtNLM"/>
    </source>
</evidence>
<evidence type="ECO:0000313" key="8">
    <source>
        <dbReference type="Proteomes" id="UP000011116"/>
    </source>
</evidence>
<evidence type="ECO:0000256" key="4">
    <source>
        <dbReference type="ARBA" id="ARBA00023163"/>
    </source>
</evidence>
<proteinExistence type="inferred from homology"/>
<dbReference type="GO" id="GO:0000976">
    <property type="term" value="F:transcription cis-regulatory region binding"/>
    <property type="evidence" value="ECO:0007669"/>
    <property type="project" value="UniProtKB-ARBA"/>
</dbReference>
<evidence type="ECO:0000256" key="2">
    <source>
        <dbReference type="ARBA" id="ARBA00005510"/>
    </source>
</evidence>
<comment type="subcellular location">
    <subcellularLocation>
        <location evidence="1">Nucleus</location>
    </subcellularLocation>
</comment>
<evidence type="ECO:0000256" key="5">
    <source>
        <dbReference type="ARBA" id="ARBA00023242"/>
    </source>
</evidence>
<evidence type="ECO:0000256" key="3">
    <source>
        <dbReference type="ARBA" id="ARBA00023015"/>
    </source>
</evidence>
<dbReference type="PANTHER" id="PTHR33124">
    <property type="entry name" value="TRANSCRIPTION FACTOR IBH1-LIKE 1"/>
    <property type="match status" value="1"/>
</dbReference>
<dbReference type="GeneID" id="123407708"/>
<dbReference type="Gramene" id="HORVU.MOREX.r3.1HG0024570.1">
    <property type="protein sequence ID" value="HORVU.MOREX.r3.1HG0024570.1.CDS1"/>
    <property type="gene ID" value="HORVU.MOREX.r3.1HG0024570"/>
</dbReference>